<evidence type="ECO:0000259" key="1">
    <source>
        <dbReference type="Pfam" id="PF13276"/>
    </source>
</evidence>
<feature type="domain" description="HTH-like" evidence="1">
    <location>
        <begin position="7"/>
        <end position="52"/>
    </location>
</feature>
<dbReference type="AlphaFoldDB" id="A0A6I8MDB8"/>
<accession>A0A6I8MDB8</accession>
<reference evidence="2 3" key="1">
    <citation type="submission" date="2019-11" db="EMBL/GenBank/DDBJ databases">
        <authorList>
            <person name="Brisse S."/>
        </authorList>
    </citation>
    <scope>NUCLEOTIDE SEQUENCE [LARGE SCALE GENOMIC DNA]</scope>
    <source>
        <strain evidence="2">FRC0190</strain>
    </source>
</reference>
<dbReference type="Pfam" id="PF13276">
    <property type="entry name" value="HTH_21"/>
    <property type="match status" value="1"/>
</dbReference>
<evidence type="ECO:0000313" key="3">
    <source>
        <dbReference type="Proteomes" id="UP000423525"/>
    </source>
</evidence>
<dbReference type="KEGG" id="crf:FRC0190_01677"/>
<dbReference type="EMBL" id="LR738855">
    <property type="protein sequence ID" value="VZH85738.1"/>
    <property type="molecule type" value="Genomic_DNA"/>
</dbReference>
<protein>
    <recommendedName>
        <fullName evidence="1">HTH-like domain-containing protein</fullName>
    </recommendedName>
</protein>
<sequence>MYSDAAIGAKIKTTFDDEHGLYGAKRIAANLKTDTSFGPINHKKVARIMKIHEAEKALPSSADASPLGARLATVPCQI</sequence>
<dbReference type="InterPro" id="IPR025948">
    <property type="entry name" value="HTH-like_dom"/>
</dbReference>
<name>A0A6I8MDB8_9CORY</name>
<dbReference type="Proteomes" id="UP000423525">
    <property type="component" value="Chromosome"/>
</dbReference>
<organism evidence="2 3">
    <name type="scientific">Corynebacterium rouxii</name>
    <dbReference type="NCBI Taxonomy" id="2719119"/>
    <lineage>
        <taxon>Bacteria</taxon>
        <taxon>Bacillati</taxon>
        <taxon>Actinomycetota</taxon>
        <taxon>Actinomycetes</taxon>
        <taxon>Mycobacteriales</taxon>
        <taxon>Corynebacteriaceae</taxon>
        <taxon>Corynebacterium</taxon>
    </lineage>
</organism>
<proteinExistence type="predicted"/>
<evidence type="ECO:0000313" key="2">
    <source>
        <dbReference type="EMBL" id="VZH85738.1"/>
    </source>
</evidence>
<gene>
    <name evidence="2" type="ORF">FRC0190_01677</name>
</gene>